<dbReference type="eggNOG" id="ENOG502SHMP">
    <property type="taxonomic scope" value="Eukaryota"/>
</dbReference>
<keyword evidence="2" id="KW-1185">Reference proteome</keyword>
<evidence type="ECO:0000313" key="2">
    <source>
        <dbReference type="Proteomes" id="UP000027238"/>
    </source>
</evidence>
<evidence type="ECO:0000313" key="1">
    <source>
        <dbReference type="EMBL" id="KDN69834.1"/>
    </source>
</evidence>
<reference evidence="2" key="1">
    <citation type="journal article" date="2014" name="Genome Announc.">
        <title>Draft genome sequence of Colletotrichum sublineola, a destructive pathogen of cultivated sorghum.</title>
        <authorList>
            <person name="Baroncelli R."/>
            <person name="Sanz-Martin J.M."/>
            <person name="Rech G.E."/>
            <person name="Sukno S.A."/>
            <person name="Thon M.R."/>
        </authorList>
    </citation>
    <scope>NUCLEOTIDE SEQUENCE [LARGE SCALE GENOMIC DNA]</scope>
    <source>
        <strain evidence="2">TX430BB</strain>
    </source>
</reference>
<proteinExistence type="predicted"/>
<name>A0A066XQ77_COLSU</name>
<dbReference type="OrthoDB" id="160645at2759"/>
<comment type="caution">
    <text evidence="1">The sequence shown here is derived from an EMBL/GenBank/DDBJ whole genome shotgun (WGS) entry which is preliminary data.</text>
</comment>
<sequence length="300" mass="32694">PPPNNTPVEVRTDIRFVLKIGVDAEIVYSRTFTSDLINVSLPRLSYGVVTIVPRISVGTPVELQAAAKGKLLASGEMGLQDAHVLIDFVDSSKNTKGLAQQVVYRHIRYEADTSAGHQRPALSQKLHPASFPREFAILVDRSGQTMVISCSNGNMYPVRADSLDNVDCSELWAAVDDVLVYDGAQRLIHYYNNTMSTLGVSRIRVEAELEAPVGSVVVFWAPYYDPDSPDEYLFMAIDPLDQIFYPIVCDYADGTASKVFLAQDPVAGVATLQSPDVIHSITGGSVSACSALVLNQDTRQ</sequence>
<organism evidence="1 2">
    <name type="scientific">Colletotrichum sublineola</name>
    <name type="common">Sorghum anthracnose fungus</name>
    <dbReference type="NCBI Taxonomy" id="1173701"/>
    <lineage>
        <taxon>Eukaryota</taxon>
        <taxon>Fungi</taxon>
        <taxon>Dikarya</taxon>
        <taxon>Ascomycota</taxon>
        <taxon>Pezizomycotina</taxon>
        <taxon>Sordariomycetes</taxon>
        <taxon>Hypocreomycetidae</taxon>
        <taxon>Glomerellales</taxon>
        <taxon>Glomerellaceae</taxon>
        <taxon>Colletotrichum</taxon>
        <taxon>Colletotrichum graminicola species complex</taxon>
    </lineage>
</organism>
<dbReference type="AlphaFoldDB" id="A0A066XQ77"/>
<feature type="non-terminal residue" evidence="1">
    <location>
        <position position="1"/>
    </location>
</feature>
<accession>A0A066XQ77</accession>
<gene>
    <name evidence="1" type="ORF">CSUB01_12274</name>
</gene>
<dbReference type="STRING" id="1173701.A0A066XQ77"/>
<protein>
    <submittedName>
        <fullName evidence="1">Uncharacterized protein</fullName>
    </submittedName>
</protein>
<dbReference type="Proteomes" id="UP000027238">
    <property type="component" value="Unassembled WGS sequence"/>
</dbReference>
<dbReference type="HOGENOM" id="CLU_929242_0_0_1"/>
<dbReference type="EMBL" id="JMSE01000447">
    <property type="protein sequence ID" value="KDN69834.1"/>
    <property type="molecule type" value="Genomic_DNA"/>
</dbReference>